<evidence type="ECO:0008006" key="3">
    <source>
        <dbReference type="Google" id="ProtNLM"/>
    </source>
</evidence>
<dbReference type="Proteomes" id="UP001166571">
    <property type="component" value="Unassembled WGS sequence"/>
</dbReference>
<protein>
    <recommendedName>
        <fullName evidence="3">Flagellar protein FliT</fullName>
    </recommendedName>
</protein>
<reference evidence="1" key="1">
    <citation type="submission" date="2021-08" db="EMBL/GenBank/DDBJ databases">
        <title>Sphingopyxis panaciterrulae sp. nov., isolated from the surface water of the Yellow Sea.</title>
        <authorList>
            <person name="Gao Z."/>
            <person name="Zhang D."/>
            <person name="Zhang A."/>
        </authorList>
    </citation>
    <scope>NUCLEOTIDE SEQUENCE</scope>
    <source>
        <strain evidence="1">XHP0097</strain>
    </source>
</reference>
<comment type="caution">
    <text evidence="1">The sequence shown here is derived from an EMBL/GenBank/DDBJ whole genome shotgun (WGS) entry which is preliminary data.</text>
</comment>
<dbReference type="RefSeq" id="WP_201928600.1">
    <property type="nucleotide sequence ID" value="NZ_JAERPO010000002.1"/>
</dbReference>
<organism evidence="1 2">
    <name type="scientific">Sphingopyxis jiangsuensis</name>
    <dbReference type="NCBI Taxonomy" id="2871171"/>
    <lineage>
        <taxon>Bacteria</taxon>
        <taxon>Pseudomonadati</taxon>
        <taxon>Pseudomonadota</taxon>
        <taxon>Alphaproteobacteria</taxon>
        <taxon>Sphingomonadales</taxon>
        <taxon>Sphingomonadaceae</taxon>
        <taxon>Sphingopyxis</taxon>
    </lineage>
</organism>
<gene>
    <name evidence="1" type="ORF">K5P26_08955</name>
</gene>
<evidence type="ECO:0000313" key="2">
    <source>
        <dbReference type="Proteomes" id="UP001166571"/>
    </source>
</evidence>
<keyword evidence="2" id="KW-1185">Reference proteome</keyword>
<name>A0ABS7MF18_9SPHN</name>
<accession>A0ABS7MF18</accession>
<dbReference type="EMBL" id="JAILXK010000002">
    <property type="protein sequence ID" value="MBY4637264.1"/>
    <property type="molecule type" value="Genomic_DNA"/>
</dbReference>
<evidence type="ECO:0000313" key="1">
    <source>
        <dbReference type="EMBL" id="MBY4637264.1"/>
    </source>
</evidence>
<sequence>MHSELDDMQAKLDALTHALDGHDAGEIIAATEALATAAILVRSAAVVPGQEARARSLIGKTLAQLEAAAIRVNVLKNWTRQRIDRNHEIRGMTPRGPALTY</sequence>
<proteinExistence type="predicted"/>